<dbReference type="Gene3D" id="3.30.530.20">
    <property type="match status" value="1"/>
</dbReference>
<dbReference type="Proteomes" id="UP001630127">
    <property type="component" value="Unassembled WGS sequence"/>
</dbReference>
<dbReference type="PANTHER" id="PTHR12136:SF47">
    <property type="entry name" value="ENHANCED DISEASE RESISTANCE PROTEIN (DUF1336)"/>
    <property type="match status" value="1"/>
</dbReference>
<evidence type="ECO:0000259" key="2">
    <source>
        <dbReference type="PROSITE" id="PS50848"/>
    </source>
</evidence>
<comment type="caution">
    <text evidence="3">The sequence shown here is derived from an EMBL/GenBank/DDBJ whole genome shotgun (WGS) entry which is preliminary data.</text>
</comment>
<dbReference type="InterPro" id="IPR009769">
    <property type="entry name" value="EDR2_C"/>
</dbReference>
<feature type="domain" description="START" evidence="2">
    <location>
        <begin position="233"/>
        <end position="410"/>
    </location>
</feature>
<dbReference type="InterPro" id="IPR002913">
    <property type="entry name" value="START_lipid-bd_dom"/>
</dbReference>
<dbReference type="PANTHER" id="PTHR12136">
    <property type="entry name" value="ENHANCED DISEASE RESISTANCE-RELATED"/>
    <property type="match status" value="1"/>
</dbReference>
<name>A0ABD3AM44_9GENT</name>
<feature type="compositionally biased region" description="Acidic residues" evidence="1">
    <location>
        <begin position="477"/>
        <end position="487"/>
    </location>
</feature>
<feature type="region of interest" description="Disordered" evidence="1">
    <location>
        <begin position="12"/>
        <end position="40"/>
    </location>
</feature>
<dbReference type="InterPro" id="IPR023393">
    <property type="entry name" value="START-like_dom_sf"/>
</dbReference>
<keyword evidence="4" id="KW-1185">Reference proteome</keyword>
<dbReference type="SUPFAM" id="SSF55961">
    <property type="entry name" value="Bet v1-like"/>
    <property type="match status" value="1"/>
</dbReference>
<dbReference type="PROSITE" id="PS50848">
    <property type="entry name" value="START"/>
    <property type="match status" value="1"/>
</dbReference>
<gene>
    <name evidence="3" type="ORF">ACH5RR_005750</name>
</gene>
<dbReference type="AlphaFoldDB" id="A0ABD3AM44"/>
<proteinExistence type="predicted"/>
<accession>A0ABD3AM44</accession>
<dbReference type="CDD" id="cd00177">
    <property type="entry name" value="START"/>
    <property type="match status" value="1"/>
</dbReference>
<dbReference type="Pfam" id="PF01852">
    <property type="entry name" value="START"/>
    <property type="match status" value="1"/>
</dbReference>
<dbReference type="InterPro" id="IPR045096">
    <property type="entry name" value="EDR2-like"/>
</dbReference>
<reference evidence="3 4" key="1">
    <citation type="submission" date="2024-11" db="EMBL/GenBank/DDBJ databases">
        <title>A near-complete genome assembly of Cinchona calisaya.</title>
        <authorList>
            <person name="Lian D.C."/>
            <person name="Zhao X.W."/>
            <person name="Wei L."/>
        </authorList>
    </citation>
    <scope>NUCLEOTIDE SEQUENCE [LARGE SCALE GENOMIC DNA]</scope>
    <source>
        <tissue evidence="3">Nenye</tissue>
    </source>
</reference>
<evidence type="ECO:0000313" key="3">
    <source>
        <dbReference type="EMBL" id="KAL3532229.1"/>
    </source>
</evidence>
<feature type="region of interest" description="Disordered" evidence="1">
    <location>
        <begin position="469"/>
        <end position="491"/>
    </location>
</feature>
<sequence>MASWGVLKKVVSEGGSSESGGSEGGADDRGLSNSSSTNSTSGGGGIFEYFGWVYHLGVNSIGHEYCHLRYLCIRGKYVEMYKRDPQENPGIKPIRRGVIGHTLMVEESGRRKINNGDLYVLRFYNRLDETRKGEIACATAGEARKWMEAFDQAKQQADYELSRGGSTRNKLNMENEIDLEGHRPRVRHYAHGLKKKLIKIGQGPELLLRQSSSLDGSGRSDVFFEANGGDAIEANEWKCVRTINGVRIFEDVARSESGKGVLVKAVGVVDASADTVFDVVLSLVRHRRYEWDPLTGDLELIDSVNGHYDVVYGIFYPRYLSWWQSKRDFVFSRQWSRGQDGTYTILQFPAVHKKRPPKSGYRRTKINPSTWEIRNLNTSSSSNVAKCLVTQTLEINTKGWFKWKKDYSPKFEKTMPFALLSQVAGLKEYVGANPALTSESPTTIIHSKMSKFSASIGEVENTEAPDEFYDAITGDSSSEDDDSDDDSKEVNKKRKIKLKNVSWAIASLALKRMSAPDANKELNPNVTPINLDPCQFHGSMNRGKDENDTNSWTSPSGTGFMIRGKTYLKDCTKVKGGDPLLKLVAVDWFSMENCVDNIALHPKCLVQSEAGKKIPFILVINLQVPARPNYSLVLYYAADRPVNKNSLLGKFVDGTDMFRDSRFKLIPSIVEGYWMVKRAVGTKACLLGKAVTCKYLRQDNFLEIDVDIGSSSVARSVIGLVLGYVTSIVVDLAILIEAKEEAELPEYILGTVRLNRVMLDSAVALEN</sequence>
<evidence type="ECO:0000256" key="1">
    <source>
        <dbReference type="SAM" id="MobiDB-lite"/>
    </source>
</evidence>
<evidence type="ECO:0000313" key="4">
    <source>
        <dbReference type="Proteomes" id="UP001630127"/>
    </source>
</evidence>
<protein>
    <recommendedName>
        <fullName evidence="2">START domain-containing protein</fullName>
    </recommendedName>
</protein>
<dbReference type="Pfam" id="PF07059">
    <property type="entry name" value="EDR2_C"/>
    <property type="match status" value="1"/>
</dbReference>
<organism evidence="3 4">
    <name type="scientific">Cinchona calisaya</name>
    <dbReference type="NCBI Taxonomy" id="153742"/>
    <lineage>
        <taxon>Eukaryota</taxon>
        <taxon>Viridiplantae</taxon>
        <taxon>Streptophyta</taxon>
        <taxon>Embryophyta</taxon>
        <taxon>Tracheophyta</taxon>
        <taxon>Spermatophyta</taxon>
        <taxon>Magnoliopsida</taxon>
        <taxon>eudicotyledons</taxon>
        <taxon>Gunneridae</taxon>
        <taxon>Pentapetalae</taxon>
        <taxon>asterids</taxon>
        <taxon>lamiids</taxon>
        <taxon>Gentianales</taxon>
        <taxon>Rubiaceae</taxon>
        <taxon>Cinchonoideae</taxon>
        <taxon>Cinchoneae</taxon>
        <taxon>Cinchona</taxon>
    </lineage>
</organism>
<dbReference type="EMBL" id="JBJUIK010000003">
    <property type="protein sequence ID" value="KAL3532229.1"/>
    <property type="molecule type" value="Genomic_DNA"/>
</dbReference>